<dbReference type="RefSeq" id="XP_036263318.1">
    <property type="nucleotide sequence ID" value="XM_036407632.1"/>
</dbReference>
<name>A0A0P1AV98_PLAHL</name>
<proteinExistence type="predicted"/>
<reference evidence="2" key="1">
    <citation type="submission" date="2014-09" db="EMBL/GenBank/DDBJ databases">
        <authorList>
            <person name="Sharma Rahul"/>
            <person name="Thines Marco"/>
        </authorList>
    </citation>
    <scope>NUCLEOTIDE SEQUENCE [LARGE SCALE GENOMIC DNA]</scope>
</reference>
<dbReference type="Proteomes" id="UP000054928">
    <property type="component" value="Unassembled WGS sequence"/>
</dbReference>
<dbReference type="GeneID" id="59052612"/>
<dbReference type="EMBL" id="CCYD01001336">
    <property type="protein sequence ID" value="CEG44876.1"/>
    <property type="molecule type" value="Genomic_DNA"/>
</dbReference>
<protein>
    <submittedName>
        <fullName evidence="1">Uncharacterized protein</fullName>
    </submittedName>
</protein>
<sequence>MPSNLHKVLRQIRFNGPAAAVDRAVSLTKENKPLHVLVSRTLAGIHSAPDARGVAPAPRLVSSIDRQETKRLKVHPISR</sequence>
<evidence type="ECO:0000313" key="1">
    <source>
        <dbReference type="EMBL" id="CEG44876.1"/>
    </source>
</evidence>
<keyword evidence="2" id="KW-1185">Reference proteome</keyword>
<evidence type="ECO:0000313" key="2">
    <source>
        <dbReference type="Proteomes" id="UP000054928"/>
    </source>
</evidence>
<accession>A0A0P1AV98</accession>
<organism evidence="1 2">
    <name type="scientific">Plasmopara halstedii</name>
    <name type="common">Downy mildew of sunflower</name>
    <dbReference type="NCBI Taxonomy" id="4781"/>
    <lineage>
        <taxon>Eukaryota</taxon>
        <taxon>Sar</taxon>
        <taxon>Stramenopiles</taxon>
        <taxon>Oomycota</taxon>
        <taxon>Peronosporomycetes</taxon>
        <taxon>Peronosporales</taxon>
        <taxon>Peronosporaceae</taxon>
        <taxon>Plasmopara</taxon>
    </lineage>
</organism>
<dbReference type="AlphaFoldDB" id="A0A0P1AV98"/>